<accession>A0ABN8G6R6</accession>
<name>A0ABN8G6R6_9BACL</name>
<keyword evidence="3" id="KW-0963">Cytoplasm</keyword>
<evidence type="ECO:0000313" key="8">
    <source>
        <dbReference type="Proteomes" id="UP000838686"/>
    </source>
</evidence>
<dbReference type="SUPFAM" id="SSF51735">
    <property type="entry name" value="NAD(P)-binding Rossmann-fold domains"/>
    <property type="match status" value="1"/>
</dbReference>
<proteinExistence type="inferred from homology"/>
<dbReference type="InterPro" id="IPR020904">
    <property type="entry name" value="Sc_DH/Rdtase_CS"/>
</dbReference>
<dbReference type="GO" id="GO:0016491">
    <property type="term" value="F:oxidoreductase activity"/>
    <property type="evidence" value="ECO:0007669"/>
    <property type="project" value="UniProtKB-KW"/>
</dbReference>
<dbReference type="Pfam" id="PF00106">
    <property type="entry name" value="adh_short"/>
    <property type="match status" value="1"/>
</dbReference>
<evidence type="ECO:0000256" key="4">
    <source>
        <dbReference type="ARBA" id="ARBA00022857"/>
    </source>
</evidence>
<dbReference type="PROSITE" id="PS00061">
    <property type="entry name" value="ADH_SHORT"/>
    <property type="match status" value="1"/>
</dbReference>
<evidence type="ECO:0000256" key="1">
    <source>
        <dbReference type="ARBA" id="ARBA00004496"/>
    </source>
</evidence>
<protein>
    <submittedName>
        <fullName evidence="7">Benzil reductase ((S)-benzoin forming)</fullName>
        <ecNumber evidence="7">1.1.1.320</ecNumber>
    </submittedName>
</protein>
<dbReference type="PANTHER" id="PTHR44085">
    <property type="entry name" value="SEPIAPTERIN REDUCTASE"/>
    <property type="match status" value="1"/>
</dbReference>
<dbReference type="PRINTS" id="PR00081">
    <property type="entry name" value="GDHRDH"/>
</dbReference>
<dbReference type="PRINTS" id="PR00080">
    <property type="entry name" value="SDRFAMILY"/>
</dbReference>
<dbReference type="InterPro" id="IPR051721">
    <property type="entry name" value="Biopterin_syn/organic_redct"/>
</dbReference>
<dbReference type="NCBIfam" id="NF005381">
    <property type="entry name" value="PRK06924.1"/>
    <property type="match status" value="1"/>
</dbReference>
<evidence type="ECO:0000313" key="7">
    <source>
        <dbReference type="EMBL" id="CAH1198838.1"/>
    </source>
</evidence>
<evidence type="ECO:0000256" key="5">
    <source>
        <dbReference type="ARBA" id="ARBA00023002"/>
    </source>
</evidence>
<comment type="similarity">
    <text evidence="2 6">Belongs to the short-chain dehydrogenases/reductases (SDR) family.</text>
</comment>
<reference evidence="7" key="1">
    <citation type="submission" date="2022-01" db="EMBL/GenBank/DDBJ databases">
        <authorList>
            <person name="Criscuolo A."/>
        </authorList>
    </citation>
    <scope>NUCLEOTIDE SEQUENCE</scope>
    <source>
        <strain evidence="7">CIP111893</strain>
    </source>
</reference>
<evidence type="ECO:0000256" key="3">
    <source>
        <dbReference type="ARBA" id="ARBA00022490"/>
    </source>
</evidence>
<dbReference type="Proteomes" id="UP000838686">
    <property type="component" value="Unassembled WGS sequence"/>
</dbReference>
<dbReference type="EMBL" id="CAKMMF010000005">
    <property type="protein sequence ID" value="CAH1198838.1"/>
    <property type="molecule type" value="Genomic_DNA"/>
</dbReference>
<evidence type="ECO:0000256" key="2">
    <source>
        <dbReference type="ARBA" id="ARBA00006484"/>
    </source>
</evidence>
<keyword evidence="4" id="KW-0521">NADP</keyword>
<evidence type="ECO:0000256" key="6">
    <source>
        <dbReference type="RuleBase" id="RU000363"/>
    </source>
</evidence>
<dbReference type="Gene3D" id="3.40.50.720">
    <property type="entry name" value="NAD(P)-binding Rossmann-like Domain"/>
    <property type="match status" value="1"/>
</dbReference>
<dbReference type="InterPro" id="IPR036291">
    <property type="entry name" value="NAD(P)-bd_dom_sf"/>
</dbReference>
<comment type="subcellular location">
    <subcellularLocation>
        <location evidence="1">Cytoplasm</location>
    </subcellularLocation>
</comment>
<dbReference type="RefSeq" id="WP_236339494.1">
    <property type="nucleotide sequence ID" value="NZ_CAKMMF010000005.1"/>
</dbReference>
<dbReference type="PANTHER" id="PTHR44085:SF2">
    <property type="entry name" value="SEPIAPTERIN REDUCTASE"/>
    <property type="match status" value="1"/>
</dbReference>
<dbReference type="EC" id="1.1.1.320" evidence="7"/>
<sequence>MKYFIITGTSRGIGEALANQLLAEDHHIFCISRTPNERVIERAREMNARLSYYAFDLNQLVDIDRLFEEIFHKMKDEAEQLTAIYLINNAGMLAPVAPIEHNTAASMMENVNVNLIAPMITTSNFIKRSLPFNMDKRIMNISSASARYLLPSQSCYSTSKAGLDSFTKSVSIEQSSQQQPVKVVSVYPGMIDTQLQAEIRSASKEQFPYVDQFIQLEQEGKLQTPEYTAAKLIDILFNEEYGVNAVVESL</sequence>
<keyword evidence="8" id="KW-1185">Reference proteome</keyword>
<keyword evidence="5 7" id="KW-0560">Oxidoreductase</keyword>
<comment type="caution">
    <text evidence="7">The sequence shown here is derived from an EMBL/GenBank/DDBJ whole genome shotgun (WGS) entry which is preliminary data.</text>
</comment>
<dbReference type="InterPro" id="IPR002347">
    <property type="entry name" value="SDR_fam"/>
</dbReference>
<organism evidence="7 8">
    <name type="scientific">Paenibacillus plantiphilus</name>
    <dbReference type="NCBI Taxonomy" id="2905650"/>
    <lineage>
        <taxon>Bacteria</taxon>
        <taxon>Bacillati</taxon>
        <taxon>Bacillota</taxon>
        <taxon>Bacilli</taxon>
        <taxon>Bacillales</taxon>
        <taxon>Paenibacillaceae</taxon>
        <taxon>Paenibacillus</taxon>
    </lineage>
</organism>
<gene>
    <name evidence="7" type="primary">yueD_2</name>
    <name evidence="7" type="ORF">PAECIP111893_01127</name>
</gene>